<dbReference type="InterPro" id="IPR025110">
    <property type="entry name" value="AMP-bd_C"/>
</dbReference>
<organism evidence="4 5">
    <name type="scientific">Geodermatophilus maliterrae</name>
    <dbReference type="NCBI Taxonomy" id="3162531"/>
    <lineage>
        <taxon>Bacteria</taxon>
        <taxon>Bacillati</taxon>
        <taxon>Actinomycetota</taxon>
        <taxon>Actinomycetes</taxon>
        <taxon>Geodermatophilales</taxon>
        <taxon>Geodermatophilaceae</taxon>
        <taxon>Geodermatophilus</taxon>
    </lineage>
</organism>
<accession>A0ABV3XA23</accession>
<dbReference type="InterPro" id="IPR045851">
    <property type="entry name" value="AMP-bd_C_sf"/>
</dbReference>
<dbReference type="PROSITE" id="PS00455">
    <property type="entry name" value="AMP_BINDING"/>
    <property type="match status" value="1"/>
</dbReference>
<feature type="region of interest" description="Disordered" evidence="1">
    <location>
        <begin position="1"/>
        <end position="38"/>
    </location>
</feature>
<feature type="domain" description="AMP-dependent synthetase/ligase" evidence="2">
    <location>
        <begin position="42"/>
        <end position="413"/>
    </location>
</feature>
<evidence type="ECO:0000313" key="5">
    <source>
        <dbReference type="Proteomes" id="UP001560045"/>
    </source>
</evidence>
<proteinExistence type="predicted"/>
<gene>
    <name evidence="4" type="ORF">ABQ292_03265</name>
</gene>
<feature type="compositionally biased region" description="Low complexity" evidence="1">
    <location>
        <begin position="29"/>
        <end position="38"/>
    </location>
</feature>
<dbReference type="Proteomes" id="UP001560045">
    <property type="component" value="Unassembled WGS sequence"/>
</dbReference>
<dbReference type="PANTHER" id="PTHR43767:SF1">
    <property type="entry name" value="NONRIBOSOMAL PEPTIDE SYNTHASE PES1 (EUROFUNG)-RELATED"/>
    <property type="match status" value="1"/>
</dbReference>
<dbReference type="Pfam" id="PF13193">
    <property type="entry name" value="AMP-binding_C"/>
    <property type="match status" value="1"/>
</dbReference>
<dbReference type="InterPro" id="IPR000873">
    <property type="entry name" value="AMP-dep_synth/lig_dom"/>
</dbReference>
<dbReference type="RefSeq" id="WP_369203170.1">
    <property type="nucleotide sequence ID" value="NZ_JBFNXQ010000006.1"/>
</dbReference>
<dbReference type="Gene3D" id="2.30.38.10">
    <property type="entry name" value="Luciferase, Domain 3"/>
    <property type="match status" value="1"/>
</dbReference>
<evidence type="ECO:0000256" key="1">
    <source>
        <dbReference type="SAM" id="MobiDB-lite"/>
    </source>
</evidence>
<dbReference type="PANTHER" id="PTHR43767">
    <property type="entry name" value="LONG-CHAIN-FATTY-ACID--COA LIGASE"/>
    <property type="match status" value="1"/>
</dbReference>
<sequence length="561" mass="57710">MTTGAVAPPARTGLPPVSADRTGGHRSGSHSPGGPLGTRLAATAAAAPDRVCLVDGDVRITFGELVSRADGAALRLRALGVRPGDRVLLQLPNSWEFVVTLVACLRLGAVAVLTLPAHRRQELTAVARHSGAGALVVPDVWRGLDHQAMAHQVAQDLPGVPHVLVAGSQIGSGSLDLRALCAPAPDPATAAGELDAGAPDGAAVALLLLSGGTSGTPKLIPRTHDDLACMATRSATICRLGPGSTYLAALPLGHGFALVSPGAVGTLLAGGAVVLCPSPAPEQAFPLIRRERVTVTSVVPAVAQRWLQHALTRGAPGESLQLLQVGGARMPDDVAAGLGPALGCTVQQAFGMSEGLLCLTRVDDPVDVVRHTQGRPICPDDEVLVVDAAGQPVPLGRPGLLLTRGPCTVRGYHEAAELDREAFTEDGWYRTGDVVRIRPDGNLVVVGREKDVVNRGGEKIAAADVEANALRLPGLQAVAAVAMPHPELGEAICLYAVVAEGADVTLADVRQQMVRDGVARFALPDHLEVVDDLPLTAVGKVDKRALQAGRPPQPAEVPAGT</sequence>
<evidence type="ECO:0000313" key="4">
    <source>
        <dbReference type="EMBL" id="MEX5717386.1"/>
    </source>
</evidence>
<protein>
    <submittedName>
        <fullName evidence="4">(2,3-dihydroxybenzoyl)adenylate synthase</fullName>
    </submittedName>
</protein>
<name>A0ABV3XA23_9ACTN</name>
<evidence type="ECO:0000259" key="3">
    <source>
        <dbReference type="Pfam" id="PF13193"/>
    </source>
</evidence>
<dbReference type="Gene3D" id="3.40.50.980">
    <property type="match status" value="2"/>
</dbReference>
<dbReference type="Pfam" id="PF00501">
    <property type="entry name" value="AMP-binding"/>
    <property type="match status" value="1"/>
</dbReference>
<evidence type="ECO:0000259" key="2">
    <source>
        <dbReference type="Pfam" id="PF00501"/>
    </source>
</evidence>
<keyword evidence="5" id="KW-1185">Reference proteome</keyword>
<reference evidence="4 5" key="1">
    <citation type="submission" date="2024-06" db="EMBL/GenBank/DDBJ databases">
        <title>Draft genome sequence of Geodermatophilus badlandi, a novel member of the Geodermatophilaceae isolated from badland sedimentary rocks in the Red desert, Wyoming, USA.</title>
        <authorList>
            <person name="Ben Tekaya S."/>
            <person name="Nouioui I."/>
            <person name="Flores G.M."/>
            <person name="Shaal M.N."/>
            <person name="Bredoire F."/>
            <person name="Basile F."/>
            <person name="Van Diepen L."/>
            <person name="Ward N.L."/>
        </authorList>
    </citation>
    <scope>NUCLEOTIDE SEQUENCE [LARGE SCALE GENOMIC DNA]</scope>
    <source>
        <strain evidence="4 5">WL48A</strain>
    </source>
</reference>
<dbReference type="SUPFAM" id="SSF56801">
    <property type="entry name" value="Acetyl-CoA synthetase-like"/>
    <property type="match status" value="1"/>
</dbReference>
<dbReference type="InterPro" id="IPR050237">
    <property type="entry name" value="ATP-dep_AMP-bd_enzyme"/>
</dbReference>
<dbReference type="Gene3D" id="3.30.300.30">
    <property type="match status" value="1"/>
</dbReference>
<comment type="caution">
    <text evidence="4">The sequence shown here is derived from an EMBL/GenBank/DDBJ whole genome shotgun (WGS) entry which is preliminary data.</text>
</comment>
<dbReference type="InterPro" id="IPR020845">
    <property type="entry name" value="AMP-binding_CS"/>
</dbReference>
<feature type="domain" description="AMP-binding enzyme C-terminal" evidence="3">
    <location>
        <begin position="465"/>
        <end position="540"/>
    </location>
</feature>
<dbReference type="EMBL" id="JBFNXQ010000006">
    <property type="protein sequence ID" value="MEX5717386.1"/>
    <property type="molecule type" value="Genomic_DNA"/>
</dbReference>